<dbReference type="InterPro" id="IPR025447">
    <property type="entry name" value="DUF4192"/>
</dbReference>
<organism evidence="1 2">
    <name type="scientific">Blastococcus saxobsidens</name>
    <dbReference type="NCBI Taxonomy" id="138336"/>
    <lineage>
        <taxon>Bacteria</taxon>
        <taxon>Bacillati</taxon>
        <taxon>Actinomycetota</taxon>
        <taxon>Actinomycetes</taxon>
        <taxon>Geodermatophilales</taxon>
        <taxon>Geodermatophilaceae</taxon>
        <taxon>Blastococcus</taxon>
    </lineage>
</organism>
<dbReference type="RefSeq" id="WP_104530028.1">
    <property type="nucleotide sequence ID" value="NZ_POQT01000039.1"/>
</dbReference>
<dbReference type="OrthoDB" id="3264463at2"/>
<comment type="caution">
    <text evidence="1">The sequence shown here is derived from an EMBL/GenBank/DDBJ whole genome shotgun (WGS) entry which is preliminary data.</text>
</comment>
<sequence length="388" mass="40199">MDVPLAQHRPDRPQVRISDPGEVAAALPQLLGFRPQESVVLIGLGGASGGRVGLTVRADLPAPRDRAAAAAQLVRSLRTDRPAAALLAVVSEAPDEVDPWAIGHEADGALVPADELDPWAIGHEADGALVPAAELPHRELVHELVVALSAEHVPVRDALLVRRGRWWSYDCPHPCCLPLAGTPLPGGVSALAAAAVTTGQVVAPDRAALAARLDAPPGARAAMVAACVRTAGERVARLRAVGEAALVEESWTALGEALARCRPGTVPPPAPLSDDDVAWVVWALRDTRVRDRALGLALGADAAAAEALWTECTRRAPAPLDAAPATLLAVSVWLRGDGAMAGIALDRALDGDPDHGLARLLARGLAACLIPADLRELIEQAVAADAPR</sequence>
<gene>
    <name evidence="1" type="ORF">BKA19_2037</name>
</gene>
<accession>A0A4Q7Y5X7</accession>
<reference evidence="1 2" key="1">
    <citation type="submission" date="2019-02" db="EMBL/GenBank/DDBJ databases">
        <title>Sequencing the genomes of 1000 actinobacteria strains.</title>
        <authorList>
            <person name="Klenk H.-P."/>
        </authorList>
    </citation>
    <scope>NUCLEOTIDE SEQUENCE [LARGE SCALE GENOMIC DNA]</scope>
    <source>
        <strain evidence="1 2">DSM 44509</strain>
    </source>
</reference>
<evidence type="ECO:0000313" key="1">
    <source>
        <dbReference type="EMBL" id="RZU32342.1"/>
    </source>
</evidence>
<protein>
    <submittedName>
        <fullName evidence="1">Uncharacterized protein DUF4192</fullName>
    </submittedName>
</protein>
<dbReference type="Pfam" id="PF13830">
    <property type="entry name" value="DUF4192"/>
    <property type="match status" value="1"/>
</dbReference>
<proteinExistence type="predicted"/>
<dbReference type="EMBL" id="SHKV01000001">
    <property type="protein sequence ID" value="RZU32342.1"/>
    <property type="molecule type" value="Genomic_DNA"/>
</dbReference>
<keyword evidence="2" id="KW-1185">Reference proteome</keyword>
<dbReference type="Proteomes" id="UP000292507">
    <property type="component" value="Unassembled WGS sequence"/>
</dbReference>
<dbReference type="AlphaFoldDB" id="A0A4Q7Y5X7"/>
<evidence type="ECO:0000313" key="2">
    <source>
        <dbReference type="Proteomes" id="UP000292507"/>
    </source>
</evidence>
<name>A0A4Q7Y5X7_9ACTN</name>